<dbReference type="SUPFAM" id="SSF52540">
    <property type="entry name" value="P-loop containing nucleoside triphosphate hydrolases"/>
    <property type="match status" value="2"/>
</dbReference>
<dbReference type="GeneID" id="303115813"/>
<keyword evidence="1" id="KW-0378">Hydrolase</keyword>
<comment type="caution">
    <text evidence="4">The sequence shown here is derived from an EMBL/GenBank/DDBJ whole genome shotgun (WGS) entry which is preliminary data.</text>
</comment>
<dbReference type="EMBL" id="VUMZ01000015">
    <property type="protein sequence ID" value="MST52783.1"/>
    <property type="molecule type" value="Genomic_DNA"/>
</dbReference>
<protein>
    <recommendedName>
        <fullName evidence="6">ATP-dependent helicase</fullName>
    </recommendedName>
</protein>
<dbReference type="SMART" id="SM00490">
    <property type="entry name" value="HELICc"/>
    <property type="match status" value="1"/>
</dbReference>
<feature type="domain" description="Helicase ATP-binding" evidence="2">
    <location>
        <begin position="184"/>
        <end position="329"/>
    </location>
</feature>
<keyword evidence="5" id="KW-1185">Reference proteome</keyword>
<feature type="domain" description="Helicase C-terminal" evidence="3">
    <location>
        <begin position="575"/>
        <end position="732"/>
    </location>
</feature>
<dbReference type="InterPro" id="IPR001650">
    <property type="entry name" value="Helicase_C-like"/>
</dbReference>
<evidence type="ECO:0000313" key="4">
    <source>
        <dbReference type="EMBL" id="MST52783.1"/>
    </source>
</evidence>
<dbReference type="InterPro" id="IPR027417">
    <property type="entry name" value="P-loop_NTPase"/>
</dbReference>
<dbReference type="GO" id="GO:0016787">
    <property type="term" value="F:hydrolase activity"/>
    <property type="evidence" value="ECO:0007669"/>
    <property type="project" value="UniProtKB-KW"/>
</dbReference>
<dbReference type="Gene3D" id="3.40.50.300">
    <property type="entry name" value="P-loop containing nucleotide triphosphate hydrolases"/>
    <property type="match status" value="1"/>
</dbReference>
<dbReference type="GO" id="GO:0003677">
    <property type="term" value="F:DNA binding"/>
    <property type="evidence" value="ECO:0007669"/>
    <property type="project" value="InterPro"/>
</dbReference>
<dbReference type="PANTHER" id="PTHR45766:SF6">
    <property type="entry name" value="SWI_SNF-RELATED MATRIX-ASSOCIATED ACTIN-DEPENDENT REGULATOR OF CHROMATIN SUBFAMILY A-LIKE PROTEIN 1"/>
    <property type="match status" value="1"/>
</dbReference>
<dbReference type="AlphaFoldDB" id="A0A6L5Y848"/>
<accession>A0A6L5Y848</accession>
<dbReference type="RefSeq" id="WP_154575162.1">
    <property type="nucleotide sequence ID" value="NZ_VUMZ01000015.1"/>
</dbReference>
<dbReference type="SMART" id="SM00487">
    <property type="entry name" value="DEXDc"/>
    <property type="match status" value="1"/>
</dbReference>
<dbReference type="Pfam" id="PF04851">
    <property type="entry name" value="ResIII"/>
    <property type="match status" value="1"/>
</dbReference>
<gene>
    <name evidence="4" type="ORF">FYJ64_10810</name>
</gene>
<dbReference type="Gene3D" id="3.40.50.10810">
    <property type="entry name" value="Tandem AAA-ATPase domain"/>
    <property type="match status" value="1"/>
</dbReference>
<evidence type="ECO:0000256" key="1">
    <source>
        <dbReference type="ARBA" id="ARBA00022801"/>
    </source>
</evidence>
<dbReference type="Proteomes" id="UP000474676">
    <property type="component" value="Unassembled WGS sequence"/>
</dbReference>
<proteinExistence type="predicted"/>
<sequence>MLGERMYVRCPADRENTTDPRVFVCGQVVRTDEFKRTVTVKVHDPFNYRMFFSDLPKGVIEFPQDSVVRCGLFVGTEVVYAGRVCQITAGKKGNDGYYYYYVQDIQSKEVFRVSEKEIIASLTNGKVDPSVQLKNYELQNPYWFLGHAVVSRSMNILDNSMYGFKELAGSKIYLLPHQINTIMRCLQESPCRYMLADEVGMGKTIEAVSVMKIFMQSRANQKALIIVPETLKEQWKSELLLKFNIPLGSGKNNNSVIVKSISELSNADCKASWDFVIIDEVHRYLQIKDYYRFLHSISSNAKNILLLSATPVQQRKEEYLDLLRLLQPEKYDVYSIDRFGDLIEKQGRIIQKTALVLDDLSDFEEEYQNVLADNNDPHDSEDCEELFDEIQDDLEDICDSLNDPKLDQLLEEIKYEDPDLGIYKTKVLISYICSNYQIENSIIRNRRKILENSDSGERLLPTRELTSVKYELNEEKNTYESYCYQLLTDWLNRGGQQVDIDTVVRPLMGAFFSSPWAFNAVLKKLVKKTEIEDLRIQTNAENWEQFENEILDNITDILDDPDKFEEYYSTRIMSVINLLYEELYEEKIVLFTNYAETFSAYRNALREVFGEEELSFFGADMSVEEIELNAFRFQNEKACRIMLCDYAGGEGRNFQCADYIVHIDLPWDANVIEQRIGRLDRLERDLSRPVVNSVVVHTEGTFEEALFSFWNKGLKIFNQSLSGMEIIMKDINQEILSAVKSDFKFGLFDRIPTIIKLADDMRETVRKEQNYDAASFIFRPMYAELKRLTDYYAQNENELFADTMTNWASLAGFRGFSNKAGVLTYTAASFSPKSAINSQLIPPRWDDYLSSEQNKFLNGVQEAYNKSKSIKNQDRSIRGTFIRKVAIENDYLHFFAPGDEIFDCIVNNAMNSCKGCSSAFVTPAGINWKGLIFTWSLMPDESYLLDKGVSIYALSPYRSYLMSEQVIIPISIDNKESHSDSSISREYLQIINSGFKKERTIHLGKRSREARYLKDIITGTNIDWFKKQYPEENWIELIESSRKAAYEKAFEQFKHRSNIRGAKEEMERTLSARVANGEFYGIDDEQIDKLKREQEIILEAIRRPRISLDSAAFVWMVKVNNG</sequence>
<dbReference type="InterPro" id="IPR038718">
    <property type="entry name" value="SNF2-like_sf"/>
</dbReference>
<evidence type="ECO:0000259" key="2">
    <source>
        <dbReference type="PROSITE" id="PS51192"/>
    </source>
</evidence>
<dbReference type="GO" id="GO:0005524">
    <property type="term" value="F:ATP binding"/>
    <property type="evidence" value="ECO:0007669"/>
    <property type="project" value="InterPro"/>
</dbReference>
<dbReference type="PROSITE" id="PS51192">
    <property type="entry name" value="HELICASE_ATP_BIND_1"/>
    <property type="match status" value="1"/>
</dbReference>
<name>A0A6L5Y848_9FIRM</name>
<dbReference type="PANTHER" id="PTHR45766">
    <property type="entry name" value="DNA ANNEALING HELICASE AND ENDONUCLEASE ZRANB3 FAMILY MEMBER"/>
    <property type="match status" value="1"/>
</dbReference>
<evidence type="ECO:0000259" key="3">
    <source>
        <dbReference type="PROSITE" id="PS51194"/>
    </source>
</evidence>
<dbReference type="InterPro" id="IPR049730">
    <property type="entry name" value="SNF2/RAD54-like_C"/>
</dbReference>
<reference evidence="4 5" key="1">
    <citation type="submission" date="2019-08" db="EMBL/GenBank/DDBJ databases">
        <title>In-depth cultivation of the pig gut microbiome towards novel bacterial diversity and tailored functional studies.</title>
        <authorList>
            <person name="Wylensek D."/>
            <person name="Hitch T.C.A."/>
            <person name="Clavel T."/>
        </authorList>
    </citation>
    <scope>NUCLEOTIDE SEQUENCE [LARGE SCALE GENOMIC DNA]</scope>
    <source>
        <strain evidence="4 5">WCA-MUC-591-APC-3H</strain>
    </source>
</reference>
<dbReference type="InterPro" id="IPR006935">
    <property type="entry name" value="Helicase/UvrB_N"/>
</dbReference>
<dbReference type="CDD" id="cd18793">
    <property type="entry name" value="SF2_C_SNF"/>
    <property type="match status" value="1"/>
</dbReference>
<dbReference type="Pfam" id="PF00271">
    <property type="entry name" value="Helicase_C"/>
    <property type="match status" value="1"/>
</dbReference>
<evidence type="ECO:0008006" key="6">
    <source>
        <dbReference type="Google" id="ProtNLM"/>
    </source>
</evidence>
<dbReference type="PROSITE" id="PS51194">
    <property type="entry name" value="HELICASE_CTER"/>
    <property type="match status" value="1"/>
</dbReference>
<evidence type="ECO:0000313" key="5">
    <source>
        <dbReference type="Proteomes" id="UP000474676"/>
    </source>
</evidence>
<dbReference type="InterPro" id="IPR014001">
    <property type="entry name" value="Helicase_ATP-bd"/>
</dbReference>
<organism evidence="4 5">
    <name type="scientific">Hornefia butyriciproducens</name>
    <dbReference type="NCBI Taxonomy" id="2652293"/>
    <lineage>
        <taxon>Bacteria</taxon>
        <taxon>Bacillati</taxon>
        <taxon>Bacillota</taxon>
        <taxon>Clostridia</taxon>
        <taxon>Peptostreptococcales</taxon>
        <taxon>Anaerovoracaceae</taxon>
        <taxon>Hornefia</taxon>
    </lineage>
</organism>